<reference evidence="1" key="1">
    <citation type="journal article" date="2014" name="Int. J. Syst. Evol. Microbiol.">
        <title>Complete genome sequence of Corynebacterium casei LMG S-19264T (=DSM 44701T), isolated from a smear-ripened cheese.</title>
        <authorList>
            <consortium name="US DOE Joint Genome Institute (JGI-PGF)"/>
            <person name="Walter F."/>
            <person name="Albersmeier A."/>
            <person name="Kalinowski J."/>
            <person name="Ruckert C."/>
        </authorList>
    </citation>
    <scope>NUCLEOTIDE SEQUENCE</scope>
    <source>
        <strain evidence="1">JCM 3276</strain>
    </source>
</reference>
<gene>
    <name evidence="1" type="ORF">GCM10010171_42280</name>
</gene>
<evidence type="ECO:0000313" key="2">
    <source>
        <dbReference type="Proteomes" id="UP000660680"/>
    </source>
</evidence>
<dbReference type="Pfam" id="PF12079">
    <property type="entry name" value="DUF3558"/>
    <property type="match status" value="1"/>
</dbReference>
<comment type="caution">
    <text evidence="1">The sequence shown here is derived from an EMBL/GenBank/DDBJ whole genome shotgun (WGS) entry which is preliminary data.</text>
</comment>
<dbReference type="AlphaFoldDB" id="A0A918LG61"/>
<organism evidence="1 2">
    <name type="scientific">Actinokineospora fastidiosa</name>
    <dbReference type="NCBI Taxonomy" id="1816"/>
    <lineage>
        <taxon>Bacteria</taxon>
        <taxon>Bacillati</taxon>
        <taxon>Actinomycetota</taxon>
        <taxon>Actinomycetes</taxon>
        <taxon>Pseudonocardiales</taxon>
        <taxon>Pseudonocardiaceae</taxon>
        <taxon>Actinokineospora</taxon>
    </lineage>
</organism>
<protein>
    <recommendedName>
        <fullName evidence="3">DUF3558 domain-containing protein</fullName>
    </recommendedName>
</protein>
<evidence type="ECO:0000313" key="1">
    <source>
        <dbReference type="EMBL" id="GGS42794.1"/>
    </source>
</evidence>
<evidence type="ECO:0008006" key="3">
    <source>
        <dbReference type="Google" id="ProtNLM"/>
    </source>
</evidence>
<dbReference type="EMBL" id="BMRB01000003">
    <property type="protein sequence ID" value="GGS42794.1"/>
    <property type="molecule type" value="Genomic_DNA"/>
</dbReference>
<accession>A0A918LG61</accession>
<name>A0A918LG61_9PSEU</name>
<proteinExistence type="predicted"/>
<sequence>MLEGTVVGKRAVVAAAVVLASLVVLSGCGGDVTPLPVTPPTSRLLPHGAPVVAAPLDFTAFYNESCLALTPEQRSELGLTEGHPEARRPGAECTYAVVGEDGDHLVDIWFAKTGLVDEYEANAAGVYRRWGPRDFDGYPGVVLDGELKGTRAVIGLSDTTTVHVWCRDQAARPDAGACGLVARIAPAVLATVRAAQ</sequence>
<dbReference type="Proteomes" id="UP000660680">
    <property type="component" value="Unassembled WGS sequence"/>
</dbReference>
<dbReference type="RefSeq" id="WP_189212250.1">
    <property type="nucleotide sequence ID" value="NZ_BMRB01000003.1"/>
</dbReference>
<reference evidence="1" key="2">
    <citation type="submission" date="2020-09" db="EMBL/GenBank/DDBJ databases">
        <authorList>
            <person name="Sun Q."/>
            <person name="Ohkuma M."/>
        </authorList>
    </citation>
    <scope>NUCLEOTIDE SEQUENCE</scope>
    <source>
        <strain evidence="1">JCM 3276</strain>
    </source>
</reference>
<dbReference type="InterPro" id="IPR024520">
    <property type="entry name" value="DUF3558"/>
</dbReference>
<keyword evidence="2" id="KW-1185">Reference proteome</keyword>